<dbReference type="EMBL" id="KM222535">
    <property type="protein sequence ID" value="AIU34489.1"/>
    <property type="molecule type" value="mRNA"/>
</dbReference>
<gene>
    <name evidence="2" type="primary">GDH</name>
</gene>
<feature type="non-terminal residue" evidence="2">
    <location>
        <position position="91"/>
    </location>
</feature>
<name>A0A097NUD3_9EUKA</name>
<evidence type="ECO:0000256" key="1">
    <source>
        <dbReference type="SAM" id="MobiDB-lite"/>
    </source>
</evidence>
<protein>
    <submittedName>
        <fullName evidence="2">Glutamate dehydrogenase</fullName>
    </submittedName>
</protein>
<proteinExistence type="evidence at transcript level"/>
<accession>A0A097NUD3</accession>
<dbReference type="AlphaFoldDB" id="A0A097NUD3"/>
<organism evidence="2">
    <name type="scientific">Isochrysis zhanjiangensis</name>
    <dbReference type="NCBI Taxonomy" id="354139"/>
    <lineage>
        <taxon>Eukaryota</taxon>
        <taxon>Haptista</taxon>
        <taxon>Haptophyta</taxon>
        <taxon>Prymnesiophyceae</taxon>
        <taxon>Isochrysidales</taxon>
        <taxon>Isochrysidaceae</taxon>
        <taxon>Isochrysis</taxon>
    </lineage>
</organism>
<reference evidence="2" key="1">
    <citation type="submission" date="2014-07" db="EMBL/GenBank/DDBJ databases">
        <title>Expression patterns of the genes involved in nitrogen assimilation in marine microalgae reflect the synergy between nitrogen and carbon assimilation.</title>
        <authorList>
            <person name="Wu S."/>
            <person name="Cao X."/>
            <person name="Xue S."/>
        </authorList>
    </citation>
    <scope>NUCLEOTIDE SEQUENCE</scope>
</reference>
<feature type="compositionally biased region" description="Basic and acidic residues" evidence="1">
    <location>
        <begin position="65"/>
        <end position="77"/>
    </location>
</feature>
<feature type="region of interest" description="Disordered" evidence="1">
    <location>
        <begin position="58"/>
        <end position="91"/>
    </location>
</feature>
<evidence type="ECO:0000313" key="2">
    <source>
        <dbReference type="EMBL" id="AIU34489.1"/>
    </source>
</evidence>
<feature type="non-terminal residue" evidence="2">
    <location>
        <position position="1"/>
    </location>
</feature>
<sequence length="91" mass="9501">QQLKNKDIPEGGSKAVCLVTPAPGTERTELLHGCVKVTIDGLLDLLNPASLQALGPVASAAPDRASVRKREGGEQGGRRHRLGVPVPSTRS</sequence>